<dbReference type="EMBL" id="JANBPY010000884">
    <property type="protein sequence ID" value="KAJ1963018.1"/>
    <property type="molecule type" value="Genomic_DNA"/>
</dbReference>
<dbReference type="GO" id="GO:0046983">
    <property type="term" value="F:protein dimerization activity"/>
    <property type="evidence" value="ECO:0007669"/>
    <property type="project" value="InterPro"/>
</dbReference>
<dbReference type="PROSITE" id="PS50888">
    <property type="entry name" value="BHLH"/>
    <property type="match status" value="1"/>
</dbReference>
<name>A0A9W8AU68_9FUNG</name>
<proteinExistence type="predicted"/>
<feature type="compositionally biased region" description="Polar residues" evidence="1">
    <location>
        <begin position="351"/>
        <end position="360"/>
    </location>
</feature>
<organism evidence="3 4">
    <name type="scientific">Dispira parvispora</name>
    <dbReference type="NCBI Taxonomy" id="1520584"/>
    <lineage>
        <taxon>Eukaryota</taxon>
        <taxon>Fungi</taxon>
        <taxon>Fungi incertae sedis</taxon>
        <taxon>Zoopagomycota</taxon>
        <taxon>Kickxellomycotina</taxon>
        <taxon>Dimargaritomycetes</taxon>
        <taxon>Dimargaritales</taxon>
        <taxon>Dimargaritaceae</taxon>
        <taxon>Dispira</taxon>
    </lineage>
</organism>
<dbReference type="OrthoDB" id="5778525at2759"/>
<dbReference type="SUPFAM" id="SSF47459">
    <property type="entry name" value="HLH, helix-loop-helix DNA-binding domain"/>
    <property type="match status" value="1"/>
</dbReference>
<dbReference type="InterPro" id="IPR011598">
    <property type="entry name" value="bHLH_dom"/>
</dbReference>
<feature type="compositionally biased region" description="Low complexity" evidence="1">
    <location>
        <begin position="312"/>
        <end position="321"/>
    </location>
</feature>
<feature type="compositionally biased region" description="Basic residues" evidence="1">
    <location>
        <begin position="428"/>
        <end position="437"/>
    </location>
</feature>
<comment type="caution">
    <text evidence="3">The sequence shown here is derived from an EMBL/GenBank/DDBJ whole genome shotgun (WGS) entry which is preliminary data.</text>
</comment>
<dbReference type="SMART" id="SM00353">
    <property type="entry name" value="HLH"/>
    <property type="match status" value="1"/>
</dbReference>
<dbReference type="Gene3D" id="4.10.280.10">
    <property type="entry name" value="Helix-loop-helix DNA-binding domain"/>
    <property type="match status" value="1"/>
</dbReference>
<feature type="region of interest" description="Disordered" evidence="1">
    <location>
        <begin position="467"/>
        <end position="490"/>
    </location>
</feature>
<dbReference type="Proteomes" id="UP001150925">
    <property type="component" value="Unassembled WGS sequence"/>
</dbReference>
<dbReference type="AlphaFoldDB" id="A0A9W8AU68"/>
<evidence type="ECO:0000313" key="3">
    <source>
        <dbReference type="EMBL" id="KAJ1963018.1"/>
    </source>
</evidence>
<evidence type="ECO:0000259" key="2">
    <source>
        <dbReference type="PROSITE" id="PS50888"/>
    </source>
</evidence>
<gene>
    <name evidence="3" type="ORF">IWQ62_003350</name>
</gene>
<evidence type="ECO:0000256" key="1">
    <source>
        <dbReference type="SAM" id="MobiDB-lite"/>
    </source>
</evidence>
<evidence type="ECO:0000313" key="4">
    <source>
        <dbReference type="Proteomes" id="UP001150925"/>
    </source>
</evidence>
<dbReference type="InterPro" id="IPR036638">
    <property type="entry name" value="HLH_DNA-bd_sf"/>
</dbReference>
<feature type="region of interest" description="Disordered" evidence="1">
    <location>
        <begin position="344"/>
        <end position="370"/>
    </location>
</feature>
<reference evidence="3" key="1">
    <citation type="submission" date="2022-07" db="EMBL/GenBank/DDBJ databases">
        <title>Phylogenomic reconstructions and comparative analyses of Kickxellomycotina fungi.</title>
        <authorList>
            <person name="Reynolds N.K."/>
            <person name="Stajich J.E."/>
            <person name="Barry K."/>
            <person name="Grigoriev I.V."/>
            <person name="Crous P."/>
            <person name="Smith M.E."/>
        </authorList>
    </citation>
    <scope>NUCLEOTIDE SEQUENCE</scope>
    <source>
        <strain evidence="3">RSA 1196</strain>
    </source>
</reference>
<sequence>MSVIMDSCARYPCEATMIQGMTAYPSTPDSPTFTLPMQQAHQGKASHGTMYTAPSALGLIAPVPVTPSSCNSENGASEATPFSLFSPVHDPSDIQSAFPVSSSTSCSLVGSQAPALLAAGLMSPISPFHPGANAGSFMPLHPPPVSVAFAPPSGNTGTRNPVMDPKVMTNNQASLTGWSGYPFLTQHPSSLLSPTEAHYLYPHSGASTSLPFEFTTPTKSMPMTTTATYNGNRTETPLVPLSQDRTLQGIVSRPQGSVPNSGLSLNNSTTLTARPTQRAVSDGEAYWAGLALQVESAKGTLERSHTVRRQRPQPTCTLPTNPLLLSEVTNPKSSRMAVGEGKVNPAMRPATKSSANNPQNRALKRKRDSAESFLTTPQETCQADNHTSSSFPEKSWTQVIPLAKLVGRRPIERTASTTALSVMGTQSSRKRTKRRHTSTSDLESSTQLMVDQALGNYEFINITSNTEESGPVDEPIMSHQTSSTDLGGSENVEVARPETPLKNPDAAAKDITPNETQDDSNVAVLRNFKHKVAEQKRRDAMKEAFERLKKLMPRAILETDDGRELARPMILARAVDYMEQLIQEVHSLRAWQGNTQTVFQNYSMVNMGTKSES</sequence>
<protein>
    <recommendedName>
        <fullName evidence="2">BHLH domain-containing protein</fullName>
    </recommendedName>
</protein>
<feature type="region of interest" description="Disordered" evidence="1">
    <location>
        <begin position="420"/>
        <end position="445"/>
    </location>
</feature>
<accession>A0A9W8AU68</accession>
<feature type="region of interest" description="Disordered" evidence="1">
    <location>
        <begin position="302"/>
        <end position="321"/>
    </location>
</feature>
<dbReference type="Pfam" id="PF00010">
    <property type="entry name" value="HLH"/>
    <property type="match status" value="1"/>
</dbReference>
<feature type="domain" description="BHLH" evidence="2">
    <location>
        <begin position="525"/>
        <end position="581"/>
    </location>
</feature>
<keyword evidence="4" id="KW-1185">Reference proteome</keyword>